<protein>
    <submittedName>
        <fullName evidence="1">Uncharacterized protein</fullName>
    </submittedName>
</protein>
<gene>
    <name evidence="1" type="ORF">LCGC14_0875640</name>
</gene>
<organism evidence="1">
    <name type="scientific">marine sediment metagenome</name>
    <dbReference type="NCBI Taxonomy" id="412755"/>
    <lineage>
        <taxon>unclassified sequences</taxon>
        <taxon>metagenomes</taxon>
        <taxon>ecological metagenomes</taxon>
    </lineage>
</organism>
<reference evidence="1" key="1">
    <citation type="journal article" date="2015" name="Nature">
        <title>Complex archaea that bridge the gap between prokaryotes and eukaryotes.</title>
        <authorList>
            <person name="Spang A."/>
            <person name="Saw J.H."/>
            <person name="Jorgensen S.L."/>
            <person name="Zaremba-Niedzwiedzka K."/>
            <person name="Martijn J."/>
            <person name="Lind A.E."/>
            <person name="van Eijk R."/>
            <person name="Schleper C."/>
            <person name="Guy L."/>
            <person name="Ettema T.J."/>
        </authorList>
    </citation>
    <scope>NUCLEOTIDE SEQUENCE</scope>
</reference>
<proteinExistence type="predicted"/>
<sequence>MPFPGQIRVIGGVEHIFTIENGWVPTPQVGLGLGGGGGAGGDGGATGPTYPTVAGEVVAPDPNNYWSKPGAFSGAEPVKASPGEAGAWFEQAAYDDAVARYQQLTGTEPGGGPGGARGSTPEELAIERSRVATSNMANYIDAAARGLAQEIDAKRLTTEQAIGEFNRQLDAMTEARTGFLGAQQYTIPQGATEIHPDIRRDLGMEPWIPDPIEYDPFGMALELIRSTPEITSIGVPETDAVQRALELAAEFL</sequence>
<dbReference type="AlphaFoldDB" id="A0A0F9P3H9"/>
<evidence type="ECO:0000313" key="1">
    <source>
        <dbReference type="EMBL" id="KKN26350.1"/>
    </source>
</evidence>
<name>A0A0F9P3H9_9ZZZZ</name>
<accession>A0A0F9P3H9</accession>
<comment type="caution">
    <text evidence="1">The sequence shown here is derived from an EMBL/GenBank/DDBJ whole genome shotgun (WGS) entry which is preliminary data.</text>
</comment>
<dbReference type="EMBL" id="LAZR01002726">
    <property type="protein sequence ID" value="KKN26350.1"/>
    <property type="molecule type" value="Genomic_DNA"/>
</dbReference>